<reference evidence="8" key="1">
    <citation type="submission" date="2021-03" db="EMBL/GenBank/DDBJ databases">
        <authorList>
            <person name="Li Z."/>
            <person name="Yang C."/>
        </authorList>
    </citation>
    <scope>NUCLEOTIDE SEQUENCE</scope>
    <source>
        <strain evidence="8">Dzin_1.0</strain>
        <tissue evidence="8">Leaf</tissue>
    </source>
</reference>
<evidence type="ECO:0000256" key="5">
    <source>
        <dbReference type="ARBA" id="ARBA00022821"/>
    </source>
</evidence>
<dbReference type="EMBL" id="JAGGNH010000002">
    <property type="protein sequence ID" value="KAJ0980770.1"/>
    <property type="molecule type" value="Genomic_DNA"/>
</dbReference>
<evidence type="ECO:0000256" key="6">
    <source>
        <dbReference type="SAM" id="MobiDB-lite"/>
    </source>
</evidence>
<feature type="compositionally biased region" description="Basic and acidic residues" evidence="6">
    <location>
        <begin position="106"/>
        <end position="116"/>
    </location>
</feature>
<comment type="caution">
    <text evidence="8">The sequence shown here is derived from an EMBL/GenBank/DDBJ whole genome shotgun (WGS) entry which is preliminary data.</text>
</comment>
<gene>
    <name evidence="8" type="ORF">J5N97_009025</name>
</gene>
<feature type="region of interest" description="Disordered" evidence="6">
    <location>
        <begin position="106"/>
        <end position="127"/>
    </location>
</feature>
<evidence type="ECO:0000256" key="1">
    <source>
        <dbReference type="ARBA" id="ARBA00008894"/>
    </source>
</evidence>
<evidence type="ECO:0000256" key="3">
    <source>
        <dbReference type="ARBA" id="ARBA00022737"/>
    </source>
</evidence>
<keyword evidence="5" id="KW-0611">Plant defense</keyword>
<evidence type="ECO:0000313" key="9">
    <source>
        <dbReference type="Proteomes" id="UP001085076"/>
    </source>
</evidence>
<dbReference type="GO" id="GO:0006952">
    <property type="term" value="P:defense response"/>
    <property type="evidence" value="ECO:0007669"/>
    <property type="project" value="UniProtKB-KW"/>
</dbReference>
<evidence type="ECO:0000259" key="7">
    <source>
        <dbReference type="Pfam" id="PF18052"/>
    </source>
</evidence>
<dbReference type="GO" id="GO:0000166">
    <property type="term" value="F:nucleotide binding"/>
    <property type="evidence" value="ECO:0007669"/>
    <property type="project" value="UniProtKB-KW"/>
</dbReference>
<keyword evidence="9" id="KW-1185">Reference proteome</keyword>
<dbReference type="AlphaFoldDB" id="A0A9D5CYP2"/>
<reference evidence="8" key="2">
    <citation type="journal article" date="2022" name="Hortic Res">
        <title>The genome of Dioscorea zingiberensis sheds light on the biosynthesis, origin and evolution of the medicinally important diosgenin saponins.</title>
        <authorList>
            <person name="Li Y."/>
            <person name="Tan C."/>
            <person name="Li Z."/>
            <person name="Guo J."/>
            <person name="Li S."/>
            <person name="Chen X."/>
            <person name="Wang C."/>
            <person name="Dai X."/>
            <person name="Yang H."/>
            <person name="Song W."/>
            <person name="Hou L."/>
            <person name="Xu J."/>
            <person name="Tong Z."/>
            <person name="Xu A."/>
            <person name="Yuan X."/>
            <person name="Wang W."/>
            <person name="Yang Q."/>
            <person name="Chen L."/>
            <person name="Sun Z."/>
            <person name="Wang K."/>
            <person name="Pan B."/>
            <person name="Chen J."/>
            <person name="Bao Y."/>
            <person name="Liu F."/>
            <person name="Qi X."/>
            <person name="Gang D.R."/>
            <person name="Wen J."/>
            <person name="Li J."/>
        </authorList>
    </citation>
    <scope>NUCLEOTIDE SEQUENCE</scope>
    <source>
        <strain evidence="8">Dzin_1.0</strain>
    </source>
</reference>
<dbReference type="Proteomes" id="UP001085076">
    <property type="component" value="Miscellaneous, Linkage group lg02"/>
</dbReference>
<sequence length="178" mass="20250">MDYLTSSLIRLASSLQQAIQGSPSSSSASGGDVVVQELRKLEGTLMMIRAFLRDAEEREVRDESVKLWLRELKTIGYQAEDLLDEYQYELLRCQVEERNIIAAEAARRSNSGEEGKSTAARRISGKKRKSAGDDEVCISTTPLLLLLPDDMLDRIKKIRKRFNEIAREREMHSMDNLE</sequence>
<keyword evidence="2" id="KW-0433">Leucine-rich repeat</keyword>
<organism evidence="8 9">
    <name type="scientific">Dioscorea zingiberensis</name>
    <dbReference type="NCBI Taxonomy" id="325984"/>
    <lineage>
        <taxon>Eukaryota</taxon>
        <taxon>Viridiplantae</taxon>
        <taxon>Streptophyta</taxon>
        <taxon>Embryophyta</taxon>
        <taxon>Tracheophyta</taxon>
        <taxon>Spermatophyta</taxon>
        <taxon>Magnoliopsida</taxon>
        <taxon>Liliopsida</taxon>
        <taxon>Dioscoreales</taxon>
        <taxon>Dioscoreaceae</taxon>
        <taxon>Dioscorea</taxon>
    </lineage>
</organism>
<evidence type="ECO:0000256" key="2">
    <source>
        <dbReference type="ARBA" id="ARBA00022614"/>
    </source>
</evidence>
<dbReference type="Pfam" id="PF18052">
    <property type="entry name" value="Rx_N"/>
    <property type="match status" value="1"/>
</dbReference>
<dbReference type="Gene3D" id="1.20.5.4130">
    <property type="match status" value="1"/>
</dbReference>
<dbReference type="InterPro" id="IPR041118">
    <property type="entry name" value="Rx_N"/>
</dbReference>
<dbReference type="OrthoDB" id="912739at2759"/>
<accession>A0A9D5CYP2</accession>
<proteinExistence type="inferred from homology"/>
<name>A0A9D5CYP2_9LILI</name>
<keyword evidence="3" id="KW-0677">Repeat</keyword>
<comment type="similarity">
    <text evidence="1">Belongs to the disease resistance NB-LRR family.</text>
</comment>
<protein>
    <recommendedName>
        <fullName evidence="7">Disease resistance N-terminal domain-containing protein</fullName>
    </recommendedName>
</protein>
<feature type="domain" description="Disease resistance N-terminal" evidence="7">
    <location>
        <begin position="34"/>
        <end position="100"/>
    </location>
</feature>
<keyword evidence="4" id="KW-0547">Nucleotide-binding</keyword>
<evidence type="ECO:0000256" key="4">
    <source>
        <dbReference type="ARBA" id="ARBA00022741"/>
    </source>
</evidence>
<evidence type="ECO:0000313" key="8">
    <source>
        <dbReference type="EMBL" id="KAJ0980770.1"/>
    </source>
</evidence>